<evidence type="ECO:0000313" key="3">
    <source>
        <dbReference type="Proteomes" id="UP000245946"/>
    </source>
</evidence>
<sequence length="185" mass="18853">MAPAGWRWRGPGRGQSELASPSAVNPGSVLGARPCPTCCCSAPGTGWLAQQESAHLSSDVGYRGAELPSMARGECEGGAVSWCLACALQRCCRIAHGSALRFSGAYCLLPAGSPAARLRAARCLLRSSCCGHHAPSGGVRAEPSLRGQTSRARARLAVALRCGVGCGGWCWGAALGHGHAASGKL</sequence>
<reference evidence="2 3" key="1">
    <citation type="journal article" date="2018" name="Mol. Biol. Evol.">
        <title>Broad Genomic Sampling Reveals a Smut Pathogenic Ancestry of the Fungal Clade Ustilaginomycotina.</title>
        <authorList>
            <person name="Kijpornyongpan T."/>
            <person name="Mondo S.J."/>
            <person name="Barry K."/>
            <person name="Sandor L."/>
            <person name="Lee J."/>
            <person name="Lipzen A."/>
            <person name="Pangilinan J."/>
            <person name="LaButti K."/>
            <person name="Hainaut M."/>
            <person name="Henrissat B."/>
            <person name="Grigoriev I.V."/>
            <person name="Spatafora J.W."/>
            <person name="Aime M.C."/>
        </authorList>
    </citation>
    <scope>NUCLEOTIDE SEQUENCE [LARGE SCALE GENOMIC DNA]</scope>
    <source>
        <strain evidence="2 3">MCA 4186</strain>
    </source>
</reference>
<dbReference type="GeneID" id="37266677"/>
<evidence type="ECO:0000256" key="1">
    <source>
        <dbReference type="SAM" id="MobiDB-lite"/>
    </source>
</evidence>
<feature type="region of interest" description="Disordered" evidence="1">
    <location>
        <begin position="1"/>
        <end position="22"/>
    </location>
</feature>
<proteinExistence type="predicted"/>
<dbReference type="AlphaFoldDB" id="A0A316Z273"/>
<organism evidence="2 3">
    <name type="scientific">Tilletiopsis washingtonensis</name>
    <dbReference type="NCBI Taxonomy" id="58919"/>
    <lineage>
        <taxon>Eukaryota</taxon>
        <taxon>Fungi</taxon>
        <taxon>Dikarya</taxon>
        <taxon>Basidiomycota</taxon>
        <taxon>Ustilaginomycotina</taxon>
        <taxon>Exobasidiomycetes</taxon>
        <taxon>Entylomatales</taxon>
        <taxon>Entylomatales incertae sedis</taxon>
        <taxon>Tilletiopsis</taxon>
    </lineage>
</organism>
<dbReference type="EMBL" id="KZ819304">
    <property type="protein sequence ID" value="PWN95466.1"/>
    <property type="molecule type" value="Genomic_DNA"/>
</dbReference>
<evidence type="ECO:0000313" key="2">
    <source>
        <dbReference type="EMBL" id="PWN95466.1"/>
    </source>
</evidence>
<dbReference type="Proteomes" id="UP000245946">
    <property type="component" value="Unassembled WGS sequence"/>
</dbReference>
<name>A0A316Z273_9BASI</name>
<gene>
    <name evidence="2" type="ORF">FA09DRAFT_141104</name>
</gene>
<accession>A0A316Z273</accession>
<keyword evidence="3" id="KW-1185">Reference proteome</keyword>
<protein>
    <submittedName>
        <fullName evidence="2">Uncharacterized protein</fullName>
    </submittedName>
</protein>
<dbReference type="RefSeq" id="XP_025595745.1">
    <property type="nucleotide sequence ID" value="XM_025739131.1"/>
</dbReference>